<proteinExistence type="inferred from homology"/>
<comment type="similarity">
    <text evidence="1 5">Belongs to the adenylate kinase family.</text>
</comment>
<evidence type="ECO:0000256" key="2">
    <source>
        <dbReference type="ARBA" id="ARBA00022679"/>
    </source>
</evidence>
<dbReference type="InterPro" id="IPR027417">
    <property type="entry name" value="P-loop_NTPase"/>
</dbReference>
<evidence type="ECO:0000313" key="8">
    <source>
        <dbReference type="Proteomes" id="UP000076078"/>
    </source>
</evidence>
<dbReference type="PRINTS" id="PR00094">
    <property type="entry name" value="ADENYLTKNASE"/>
</dbReference>
<dbReference type="NCBIfam" id="TIGR01351">
    <property type="entry name" value="adk"/>
    <property type="match status" value="1"/>
</dbReference>
<reference evidence="7 8" key="1">
    <citation type="submission" date="2015-12" db="EMBL/GenBank/DDBJ databases">
        <title>Dictyostelia acquired genes for synthesis and detection of signals that induce cell-type specialization by lateral gene transfer from prokaryotes.</title>
        <authorList>
            <person name="Gloeckner G."/>
            <person name="Schaap P."/>
        </authorList>
    </citation>
    <scope>NUCLEOTIDE SEQUENCE [LARGE SCALE GENOMIC DNA]</scope>
    <source>
        <strain evidence="7 8">TK</strain>
    </source>
</reference>
<evidence type="ECO:0000256" key="1">
    <source>
        <dbReference type="ARBA" id="ARBA00007220"/>
    </source>
</evidence>
<dbReference type="InterPro" id="IPR006259">
    <property type="entry name" value="Adenyl_kin_sub"/>
</dbReference>
<dbReference type="SUPFAM" id="SSF52540">
    <property type="entry name" value="P-loop containing nucleoside triphosphate hydrolases"/>
    <property type="match status" value="1"/>
</dbReference>
<comment type="caution">
    <text evidence="7">The sequence shown here is derived from an EMBL/GenBank/DDBJ whole genome shotgun (WGS) entry which is preliminary data.</text>
</comment>
<dbReference type="FunCoup" id="A0A151ZFI7">
    <property type="interactions" value="111"/>
</dbReference>
<dbReference type="InterPro" id="IPR036193">
    <property type="entry name" value="ADK_active_lid_dom_sf"/>
</dbReference>
<dbReference type="PROSITE" id="PS00113">
    <property type="entry name" value="ADENYLATE_KINASE"/>
    <property type="match status" value="1"/>
</dbReference>
<dbReference type="OrthoDB" id="439792at2759"/>
<dbReference type="SUPFAM" id="SSF57774">
    <property type="entry name" value="Microbial and mitochondrial ADK, insert 'zinc finger' domain"/>
    <property type="match status" value="1"/>
</dbReference>
<dbReference type="CDD" id="cd01428">
    <property type="entry name" value="ADK"/>
    <property type="match status" value="1"/>
</dbReference>
<evidence type="ECO:0000256" key="3">
    <source>
        <dbReference type="ARBA" id="ARBA00022741"/>
    </source>
</evidence>
<dbReference type="InterPro" id="IPR007862">
    <property type="entry name" value="Adenylate_kinase_lid-dom"/>
</dbReference>
<name>A0A151ZFI7_TIELA</name>
<dbReference type="OMA" id="YPRNMSQ"/>
<dbReference type="FunFam" id="3.40.50.300:FF:000106">
    <property type="entry name" value="Adenylate kinase mitochondrial"/>
    <property type="match status" value="1"/>
</dbReference>
<accession>A0A151ZFI7</accession>
<dbReference type="Pfam" id="PF00406">
    <property type="entry name" value="ADK"/>
    <property type="match status" value="1"/>
</dbReference>
<dbReference type="AlphaFoldDB" id="A0A151ZFI7"/>
<dbReference type="EMBL" id="LODT01000029">
    <property type="protein sequence ID" value="KYQ92728.1"/>
    <property type="molecule type" value="Genomic_DNA"/>
</dbReference>
<dbReference type="InterPro" id="IPR000850">
    <property type="entry name" value="Adenylat/UMP-CMP_kin"/>
</dbReference>
<protein>
    <submittedName>
        <fullName evidence="7">Adenylate kinase</fullName>
    </submittedName>
</protein>
<evidence type="ECO:0000313" key="7">
    <source>
        <dbReference type="EMBL" id="KYQ92728.1"/>
    </source>
</evidence>
<dbReference type="Gene3D" id="3.40.50.300">
    <property type="entry name" value="P-loop containing nucleotide triphosphate hydrolases"/>
    <property type="match status" value="1"/>
</dbReference>
<evidence type="ECO:0000259" key="6">
    <source>
        <dbReference type="Pfam" id="PF05191"/>
    </source>
</evidence>
<dbReference type="InParanoid" id="A0A151ZFI7"/>
<organism evidence="7 8">
    <name type="scientific">Tieghemostelium lacteum</name>
    <name type="common">Slime mold</name>
    <name type="synonym">Dictyostelium lacteum</name>
    <dbReference type="NCBI Taxonomy" id="361077"/>
    <lineage>
        <taxon>Eukaryota</taxon>
        <taxon>Amoebozoa</taxon>
        <taxon>Evosea</taxon>
        <taxon>Eumycetozoa</taxon>
        <taxon>Dictyostelia</taxon>
        <taxon>Dictyosteliales</taxon>
        <taxon>Raperosteliaceae</taxon>
        <taxon>Tieghemostelium</taxon>
    </lineage>
</organism>
<gene>
    <name evidence="7" type="ORF">DLAC_06733</name>
</gene>
<dbReference type="GO" id="GO:0004017">
    <property type="term" value="F:AMP kinase activity"/>
    <property type="evidence" value="ECO:0007669"/>
    <property type="project" value="InterPro"/>
</dbReference>
<keyword evidence="8" id="KW-1185">Reference proteome</keyword>
<dbReference type="InterPro" id="IPR033690">
    <property type="entry name" value="Adenylat_kinase_CS"/>
</dbReference>
<keyword evidence="2 5" id="KW-0808">Transferase</keyword>
<dbReference type="Pfam" id="PF05191">
    <property type="entry name" value="ADK_lid"/>
    <property type="match status" value="1"/>
</dbReference>
<dbReference type="Proteomes" id="UP000076078">
    <property type="component" value="Unassembled WGS sequence"/>
</dbReference>
<dbReference type="GO" id="GO:0005524">
    <property type="term" value="F:ATP binding"/>
    <property type="evidence" value="ECO:0007669"/>
    <property type="project" value="InterPro"/>
</dbReference>
<dbReference type="HAMAP" id="MF_00235">
    <property type="entry name" value="Adenylate_kinase_Adk"/>
    <property type="match status" value="1"/>
</dbReference>
<keyword evidence="4 5" id="KW-0418">Kinase</keyword>
<evidence type="ECO:0000256" key="5">
    <source>
        <dbReference type="RuleBase" id="RU003330"/>
    </source>
</evidence>
<dbReference type="STRING" id="361077.A0A151ZFI7"/>
<keyword evidence="3" id="KW-0547">Nucleotide-binding</keyword>
<sequence length="250" mass="28532">MIRLYNINNHQIFNRFYNINRLYSTTTAIPNKSLRLTIIGAPGSGKGTQSAKLQRDYGVSPISTGQILREAAEEPSDFGKLIKEKVSNGDLISNDIMLQIIQKSLLQTKNGWLLDGYPRTPDQAHHLDTLLQERNIPLDLVLYLDVPEHVLSERIQDRWVHPRSGRVYHSVFSPPKVSGIDDVTGEPLIRRSDDKDQEVFKHRIDTFKESTFPLLKYYKEKGLLYSIDSPTSDLGYIKIKQVVDTIIANK</sequence>
<feature type="domain" description="Adenylate kinase active site lid" evidence="6">
    <location>
        <begin position="158"/>
        <end position="193"/>
    </location>
</feature>
<dbReference type="PANTHER" id="PTHR23359">
    <property type="entry name" value="NUCLEOTIDE KINASE"/>
    <property type="match status" value="1"/>
</dbReference>
<evidence type="ECO:0000256" key="4">
    <source>
        <dbReference type="ARBA" id="ARBA00022777"/>
    </source>
</evidence>